<keyword evidence="2" id="KW-1185">Reference proteome</keyword>
<gene>
    <name evidence="1" type="ORF">GCM10017567_35400</name>
</gene>
<dbReference type="PANTHER" id="PTHR23336">
    <property type="entry name" value="ZINC FINGER CW-TYPE COILED-COIL DOMAIN PROTEIN 3"/>
    <property type="match status" value="1"/>
</dbReference>
<evidence type="ECO:0000313" key="2">
    <source>
        <dbReference type="Proteomes" id="UP000649955"/>
    </source>
</evidence>
<sequence length="570" mass="64318">MADRIPVILTGQALRSLRDSGYSLAGAIGEVVDNALEAKANTIQVRLDEGQNRRGRRHIHRIAIADDGIGMDLDILHHYPQVGYSTRYMSTTTIGKYGVGAKLAALNFSERLDVWSRTATEAPWMHVYFDLQEAEKMAADGKSADIEAPAERPVPDELHDLLPAGTGTLVVWSKVDRLEEGRYAEDANKLRVDIEKELSRMFRHFLHGGIVISVNNTKLLPHDPLFLMDGTWADQVLSKHYRRKDVDPSFDSKPHYESKIFADEVFVFAGSKVRLRVSVYPPEVVRRRGMGGDQLADQLRVPDNLGSLSFVRLDREINYTTVPKILPGGVEDPDRFIGIEVSFNPELDEYMGVRNVKRGVEPHGDLRALIRGHLAKWIPQAREEIQTLWGEASRKTKERAGEHSEILDAVRKADRTLPKSKAAGPGPDKEKEVLDQLAKDTGREKPDDKEEYLEKIEDLPFVVETVDFPGASFIDIQHLSRQIIVRLNLRHPFYQELWQPIRVIAEAPPGSVSGDEATRTARRTMEALTLLIIAYAKAESMDTDPTRFLDLRDDWGKFLRSLMGKIKNIL</sequence>
<dbReference type="Pfam" id="PF13589">
    <property type="entry name" value="HATPase_c_3"/>
    <property type="match status" value="1"/>
</dbReference>
<dbReference type="Gene3D" id="3.30.565.10">
    <property type="entry name" value="Histidine kinase-like ATPase, C-terminal domain"/>
    <property type="match status" value="1"/>
</dbReference>
<proteinExistence type="predicted"/>
<evidence type="ECO:0000313" key="1">
    <source>
        <dbReference type="EMBL" id="GHG14455.1"/>
    </source>
</evidence>
<organism evidence="1 2">
    <name type="scientific">Amycolatopsis bullii</name>
    <dbReference type="NCBI Taxonomy" id="941987"/>
    <lineage>
        <taxon>Bacteria</taxon>
        <taxon>Bacillati</taxon>
        <taxon>Actinomycetota</taxon>
        <taxon>Actinomycetes</taxon>
        <taxon>Pseudonocardiales</taxon>
        <taxon>Pseudonocardiaceae</taxon>
        <taxon>Amycolatopsis</taxon>
    </lineage>
</organism>
<protein>
    <submittedName>
        <fullName evidence="1">Histidine kinase</fullName>
    </submittedName>
</protein>
<keyword evidence="1" id="KW-0808">Transferase</keyword>
<dbReference type="PANTHER" id="PTHR23336:SF76">
    <property type="entry name" value="MORC S5 DOMAIN-CONTAINING PROTEIN"/>
    <property type="match status" value="1"/>
</dbReference>
<comment type="caution">
    <text evidence="1">The sequence shown here is derived from an EMBL/GenBank/DDBJ whole genome shotgun (WGS) entry which is preliminary data.</text>
</comment>
<dbReference type="SUPFAM" id="SSF55874">
    <property type="entry name" value="ATPase domain of HSP90 chaperone/DNA topoisomerase II/histidine kinase"/>
    <property type="match status" value="1"/>
</dbReference>
<dbReference type="EMBL" id="BNAW01000013">
    <property type="protein sequence ID" value="GHG14455.1"/>
    <property type="molecule type" value="Genomic_DNA"/>
</dbReference>
<keyword evidence="1" id="KW-0418">Kinase</keyword>
<dbReference type="GO" id="GO:0016301">
    <property type="term" value="F:kinase activity"/>
    <property type="evidence" value="ECO:0007669"/>
    <property type="project" value="UniProtKB-KW"/>
</dbReference>
<dbReference type="InterPro" id="IPR036890">
    <property type="entry name" value="HATPase_C_sf"/>
</dbReference>
<accession>A0ABQ3KDL5</accession>
<dbReference type="RefSeq" id="WP_191311299.1">
    <property type="nucleotide sequence ID" value="NZ_BNAW01000013.1"/>
</dbReference>
<reference evidence="2" key="1">
    <citation type="journal article" date="2019" name="Int. J. Syst. Evol. Microbiol.">
        <title>The Global Catalogue of Microorganisms (GCM) 10K type strain sequencing project: providing services to taxonomists for standard genome sequencing and annotation.</title>
        <authorList>
            <consortium name="The Broad Institute Genomics Platform"/>
            <consortium name="The Broad Institute Genome Sequencing Center for Infectious Disease"/>
            <person name="Wu L."/>
            <person name="Ma J."/>
        </authorList>
    </citation>
    <scope>NUCLEOTIDE SEQUENCE [LARGE SCALE GENOMIC DNA]</scope>
    <source>
        <strain evidence="2">CGMCC 4.7680</strain>
    </source>
</reference>
<name>A0ABQ3KDL5_9PSEU</name>
<dbReference type="InterPro" id="IPR045261">
    <property type="entry name" value="MORC_ATPase"/>
</dbReference>
<dbReference type="Proteomes" id="UP000649955">
    <property type="component" value="Unassembled WGS sequence"/>
</dbReference>